<keyword evidence="1" id="KW-0732">Signal</keyword>
<protein>
    <submittedName>
        <fullName evidence="2">Uncharacterized protein</fullName>
    </submittedName>
</protein>
<dbReference type="AlphaFoldDB" id="A0A1N6E904"/>
<sequence>MIRAATAVALCATTGTAEAACPVAGDLGRGGVRMVLEGGDHEDFRRGGGPALVESRLTQGGGETRFTYARGVYLVESLELEGGVARPGSRATFALPMRPEETPEPLPGHGWGVRIVATYGSDPVTEMLGLRFGAAGEVEIGGCRLAVVPVEQRIYEDGVQVAREERHYLPELGFSYAVAWHEDDRVDRYDYVSIEAME</sequence>
<keyword evidence="3" id="KW-1185">Reference proteome</keyword>
<evidence type="ECO:0000256" key="1">
    <source>
        <dbReference type="SAM" id="SignalP"/>
    </source>
</evidence>
<feature type="chain" id="PRO_5013042918" evidence="1">
    <location>
        <begin position="20"/>
        <end position="198"/>
    </location>
</feature>
<dbReference type="EMBL" id="FSRL01000001">
    <property type="protein sequence ID" value="SIN79397.1"/>
    <property type="molecule type" value="Genomic_DNA"/>
</dbReference>
<accession>A0A1N6E904</accession>
<gene>
    <name evidence="2" type="ORF">SAMN05444002_0462</name>
</gene>
<reference evidence="3" key="1">
    <citation type="submission" date="2016-11" db="EMBL/GenBank/DDBJ databases">
        <authorList>
            <person name="Varghese N."/>
            <person name="Submissions S."/>
        </authorList>
    </citation>
    <scope>NUCLEOTIDE SEQUENCE [LARGE SCALE GENOMIC DNA]</scope>
    <source>
        <strain evidence="3">DSM 29440</strain>
    </source>
</reference>
<dbReference type="RefSeq" id="WP_074254645.1">
    <property type="nucleotide sequence ID" value="NZ_FSRL01000001.1"/>
</dbReference>
<dbReference type="Proteomes" id="UP000184932">
    <property type="component" value="Unassembled WGS sequence"/>
</dbReference>
<proteinExistence type="predicted"/>
<organism evidence="2 3">
    <name type="scientific">Vannielia litorea</name>
    <dbReference type="NCBI Taxonomy" id="1217970"/>
    <lineage>
        <taxon>Bacteria</taxon>
        <taxon>Pseudomonadati</taxon>
        <taxon>Pseudomonadota</taxon>
        <taxon>Alphaproteobacteria</taxon>
        <taxon>Rhodobacterales</taxon>
        <taxon>Paracoccaceae</taxon>
        <taxon>Vannielia</taxon>
    </lineage>
</organism>
<name>A0A1N6E904_9RHOB</name>
<feature type="signal peptide" evidence="1">
    <location>
        <begin position="1"/>
        <end position="19"/>
    </location>
</feature>
<dbReference type="STRING" id="1217970.SAMN05444002_0462"/>
<evidence type="ECO:0000313" key="2">
    <source>
        <dbReference type="EMBL" id="SIN79397.1"/>
    </source>
</evidence>
<evidence type="ECO:0000313" key="3">
    <source>
        <dbReference type="Proteomes" id="UP000184932"/>
    </source>
</evidence>
<dbReference type="OrthoDB" id="7872144at2"/>